<feature type="transmembrane region" description="Helical" evidence="1">
    <location>
        <begin position="82"/>
        <end position="108"/>
    </location>
</feature>
<dbReference type="AlphaFoldDB" id="W1NKR0"/>
<organism evidence="2 3">
    <name type="scientific">Amborella trichopoda</name>
    <dbReference type="NCBI Taxonomy" id="13333"/>
    <lineage>
        <taxon>Eukaryota</taxon>
        <taxon>Viridiplantae</taxon>
        <taxon>Streptophyta</taxon>
        <taxon>Embryophyta</taxon>
        <taxon>Tracheophyta</taxon>
        <taxon>Spermatophyta</taxon>
        <taxon>Magnoliopsida</taxon>
        <taxon>Amborellales</taxon>
        <taxon>Amborellaceae</taxon>
        <taxon>Amborella</taxon>
    </lineage>
</organism>
<proteinExistence type="predicted"/>
<feature type="transmembrane region" description="Helical" evidence="1">
    <location>
        <begin position="21"/>
        <end position="48"/>
    </location>
</feature>
<evidence type="ECO:0000256" key="1">
    <source>
        <dbReference type="SAM" id="Phobius"/>
    </source>
</evidence>
<protein>
    <submittedName>
        <fullName evidence="2">Uncharacterized protein</fullName>
    </submittedName>
</protein>
<accession>W1NKR0</accession>
<keyword evidence="1" id="KW-1133">Transmembrane helix</keyword>
<keyword evidence="3" id="KW-1185">Reference proteome</keyword>
<reference evidence="3" key="1">
    <citation type="journal article" date="2013" name="Science">
        <title>The Amborella genome and the evolution of flowering plants.</title>
        <authorList>
            <consortium name="Amborella Genome Project"/>
        </authorList>
    </citation>
    <scope>NUCLEOTIDE SEQUENCE [LARGE SCALE GENOMIC DNA]</scope>
</reference>
<keyword evidence="1" id="KW-0472">Membrane</keyword>
<dbReference type="Proteomes" id="UP000017836">
    <property type="component" value="Unassembled WGS sequence"/>
</dbReference>
<gene>
    <name evidence="2" type="ORF">AMTR_s00023p00252150</name>
</gene>
<name>W1NKR0_AMBTC</name>
<keyword evidence="1" id="KW-0812">Transmembrane</keyword>
<evidence type="ECO:0000313" key="3">
    <source>
        <dbReference type="Proteomes" id="UP000017836"/>
    </source>
</evidence>
<dbReference type="Gramene" id="ERM95775">
    <property type="protein sequence ID" value="ERM95775"/>
    <property type="gene ID" value="AMTR_s00023p00252150"/>
</dbReference>
<dbReference type="HOGENOM" id="CLU_2100149_0_0_1"/>
<dbReference type="EMBL" id="KI397474">
    <property type="protein sequence ID" value="ERM95775.1"/>
    <property type="molecule type" value="Genomic_DNA"/>
</dbReference>
<evidence type="ECO:0000313" key="2">
    <source>
        <dbReference type="EMBL" id="ERM95775.1"/>
    </source>
</evidence>
<sequence length="116" mass="12919">MANTSFAPPQGMALSLRFGFYFFYVFSLVANLHLALFFLCIPSIWSIVPLLLSRPFSLSAELCEHASLRPRLFTASCCGHSIWLSVSCVFTLIVLGHGYACICVLWAFRPSLVPIQ</sequence>